<proteinExistence type="predicted"/>
<feature type="transmembrane region" description="Helical" evidence="1">
    <location>
        <begin position="215"/>
        <end position="234"/>
    </location>
</feature>
<keyword evidence="1" id="KW-1133">Transmembrane helix</keyword>
<dbReference type="RefSeq" id="WP_144658300.1">
    <property type="nucleotide sequence ID" value="NZ_VIAE01000002.1"/>
</dbReference>
<evidence type="ECO:0000313" key="3">
    <source>
        <dbReference type="Proteomes" id="UP000320078"/>
    </source>
</evidence>
<keyword evidence="3" id="KW-1185">Reference proteome</keyword>
<keyword evidence="2" id="KW-0808">Transferase</keyword>
<dbReference type="Proteomes" id="UP000320078">
    <property type="component" value="Unassembled WGS sequence"/>
</dbReference>
<reference evidence="2 3" key="1">
    <citation type="submission" date="2019-06" db="EMBL/GenBank/DDBJ databases">
        <title>Draft Genome Sequence of Candidatus Phytoplasma pini-Related Strain MDPP: A Resource for Comparative Genomics of Gymnosperm-infecting Phytoplasmas.</title>
        <authorList>
            <person name="Cai W."/>
            <person name="Costanzo S."/>
            <person name="Shao J."/>
            <person name="Zhao Y."/>
            <person name="Davis R."/>
        </authorList>
    </citation>
    <scope>NUCLEOTIDE SEQUENCE [LARGE SCALE GENOMIC DNA]</scope>
    <source>
        <strain evidence="2 3">MDPP</strain>
    </source>
</reference>
<feature type="transmembrane region" description="Helical" evidence="1">
    <location>
        <begin position="185"/>
        <end position="203"/>
    </location>
</feature>
<dbReference type="GO" id="GO:0016780">
    <property type="term" value="F:phosphotransferase activity, for other substituted phosphate groups"/>
    <property type="evidence" value="ECO:0007669"/>
    <property type="project" value="InterPro"/>
</dbReference>
<keyword evidence="1" id="KW-0472">Membrane</keyword>
<dbReference type="AlphaFoldDB" id="A0A559KJV9"/>
<dbReference type="Gene3D" id="1.20.120.1760">
    <property type="match status" value="1"/>
</dbReference>
<organism evidence="2 3">
    <name type="scientific">Candidatus Phytoplasma pini</name>
    <dbReference type="NCBI Taxonomy" id="267362"/>
    <lineage>
        <taxon>Bacteria</taxon>
        <taxon>Bacillati</taxon>
        <taxon>Mycoplasmatota</taxon>
        <taxon>Mollicutes</taxon>
        <taxon>Acholeplasmatales</taxon>
        <taxon>Acholeplasmataceae</taxon>
        <taxon>Candidatus Phytoplasma</taxon>
    </lineage>
</organism>
<sequence>MFLGFYNYTTYLTYCNAISACLGIFLLVSSLIKLPPQISYYIASIFLLLSGIFDMFDGFVSRCKKSRSEEEKKNGIQIDSLADLLSFGILPILIIQSFFLDKYLSFIENKIANVLFIIITSVIYILAVLIRLSYFNIIAEKKNNCTKNKYYIGVPVTVASFVFPFLILSHQILEKSLGESFLKKGFFFYFYLFFLIIFAVLFVCKKIVFKKPKNIIYFAMILFIFFILIIFFIFNLNYYSLK</sequence>
<dbReference type="GO" id="GO:0016020">
    <property type="term" value="C:membrane"/>
    <property type="evidence" value="ECO:0007669"/>
    <property type="project" value="InterPro"/>
</dbReference>
<evidence type="ECO:0000256" key="1">
    <source>
        <dbReference type="SAM" id="Phobius"/>
    </source>
</evidence>
<protein>
    <submittedName>
        <fullName evidence="2">CDP-diacylglycerol-serine O-phosphatidyltransferase</fullName>
    </submittedName>
</protein>
<dbReference type="InterPro" id="IPR043130">
    <property type="entry name" value="CDP-OH_PTrfase_TM_dom"/>
</dbReference>
<name>A0A559KJV9_9MOLU</name>
<feature type="transmembrane region" description="Helical" evidence="1">
    <location>
        <begin position="111"/>
        <end position="130"/>
    </location>
</feature>
<gene>
    <name evidence="2" type="primary">pssA</name>
    <name evidence="2" type="ORF">MDPP_00152</name>
</gene>
<feature type="transmembrane region" description="Helical" evidence="1">
    <location>
        <begin position="12"/>
        <end position="32"/>
    </location>
</feature>
<accession>A0A559KJV9</accession>
<evidence type="ECO:0000313" key="2">
    <source>
        <dbReference type="EMBL" id="TVY12378.1"/>
    </source>
</evidence>
<feature type="transmembrane region" description="Helical" evidence="1">
    <location>
        <begin position="81"/>
        <end position="99"/>
    </location>
</feature>
<dbReference type="InterPro" id="IPR000462">
    <property type="entry name" value="CDP-OH_P_trans"/>
</dbReference>
<comment type="caution">
    <text evidence="2">The sequence shown here is derived from an EMBL/GenBank/DDBJ whole genome shotgun (WGS) entry which is preliminary data.</text>
</comment>
<dbReference type="EMBL" id="VIAE01000002">
    <property type="protein sequence ID" value="TVY12378.1"/>
    <property type="molecule type" value="Genomic_DNA"/>
</dbReference>
<feature type="transmembrane region" description="Helical" evidence="1">
    <location>
        <begin position="38"/>
        <end position="60"/>
    </location>
</feature>
<keyword evidence="1" id="KW-0812">Transmembrane</keyword>
<dbReference type="OrthoDB" id="9777147at2"/>
<dbReference type="Pfam" id="PF01066">
    <property type="entry name" value="CDP-OH_P_transf"/>
    <property type="match status" value="1"/>
</dbReference>
<dbReference type="GO" id="GO:0008654">
    <property type="term" value="P:phospholipid biosynthetic process"/>
    <property type="evidence" value="ECO:0007669"/>
    <property type="project" value="InterPro"/>
</dbReference>
<feature type="transmembrane region" description="Helical" evidence="1">
    <location>
        <begin position="150"/>
        <end position="173"/>
    </location>
</feature>